<name>A0A482JCJ6_9CAUD</name>
<reference evidence="1 2" key="1">
    <citation type="submission" date="2019-02" db="EMBL/GenBank/DDBJ databases">
        <authorList>
            <person name="Johnson N."/>
            <person name="McClure M.G."/>
            <person name="Christensen M."/>
            <person name="Johnson M."/>
            <person name="Gaffney B.L."/>
            <person name="Staples A.K."/>
            <person name="King R.A."/>
            <person name="Rinehart C.A."/>
            <person name="Rowland N.S."/>
            <person name="Garlena R.A."/>
            <person name="Russell D.A."/>
            <person name="Pope W.H."/>
            <person name="Jacobs-Sera D."/>
            <person name="Hendrix R.W."/>
            <person name="Hatfull G.F."/>
        </authorList>
    </citation>
    <scope>NUCLEOTIDE SEQUENCE [LARGE SCALE GENOMIC DNA]</scope>
</reference>
<accession>A0A482JCJ6</accession>
<dbReference type="Proteomes" id="UP000295207">
    <property type="component" value="Segment"/>
</dbReference>
<dbReference type="EMBL" id="MK494119">
    <property type="protein sequence ID" value="QBP31620.1"/>
    <property type="molecule type" value="Genomic_DNA"/>
</dbReference>
<keyword evidence="2" id="KW-1185">Reference proteome</keyword>
<evidence type="ECO:0000313" key="2">
    <source>
        <dbReference type="Proteomes" id="UP000295207"/>
    </source>
</evidence>
<evidence type="ECO:0000313" key="1">
    <source>
        <dbReference type="EMBL" id="QBP31620.1"/>
    </source>
</evidence>
<dbReference type="KEGG" id="vg:60325207"/>
<dbReference type="RefSeq" id="YP_009953728.1">
    <property type="nucleotide sequence ID" value="NC_051625.1"/>
</dbReference>
<gene>
    <name evidence="1" type="primary">38</name>
    <name evidence="1" type="ORF">SEA_NIKLAS_38</name>
</gene>
<protein>
    <submittedName>
        <fullName evidence="1">Uncharacterized protein</fullName>
    </submittedName>
</protein>
<organism evidence="1 2">
    <name type="scientific">Mycobacterium Phage Niklas</name>
    <dbReference type="NCBI Taxonomy" id="2517936"/>
    <lineage>
        <taxon>Viruses</taxon>
        <taxon>Duplodnaviria</taxon>
        <taxon>Heunggongvirae</taxon>
        <taxon>Uroviricota</taxon>
        <taxon>Caudoviricetes</taxon>
        <taxon>Weiservirinae</taxon>
        <taxon>Anayavirus</taxon>
        <taxon>Anayavirus niklas</taxon>
    </lineage>
</organism>
<sequence>MAAATKGLVPFVISGAAIVAEARAAVRAFQAEQHTLTEACPRWSGGCGAAAGVRCAPGCKRAPKG</sequence>
<dbReference type="GeneID" id="60325207"/>
<proteinExistence type="predicted"/>